<dbReference type="PANTHER" id="PTHR11705">
    <property type="entry name" value="PROTEASE FAMILY M14 CARBOXYPEPTIDASE A,B"/>
    <property type="match status" value="1"/>
</dbReference>
<evidence type="ECO:0000313" key="7">
    <source>
        <dbReference type="WBParaSite" id="SBAD_0001071701-mRNA-1"/>
    </source>
</evidence>
<keyword evidence="6" id="KW-1185">Reference proteome</keyword>
<feature type="domain" description="Peptidase M14" evidence="4">
    <location>
        <begin position="1"/>
        <end position="151"/>
    </location>
</feature>
<proteinExistence type="inferred from homology"/>
<evidence type="ECO:0000313" key="5">
    <source>
        <dbReference type="EMBL" id="VDP31104.1"/>
    </source>
</evidence>
<reference evidence="7" key="1">
    <citation type="submission" date="2016-06" db="UniProtKB">
        <authorList>
            <consortium name="WormBaseParasite"/>
        </authorList>
    </citation>
    <scope>IDENTIFICATION</scope>
</reference>
<dbReference type="GO" id="GO:0005615">
    <property type="term" value="C:extracellular space"/>
    <property type="evidence" value="ECO:0007669"/>
    <property type="project" value="TreeGrafter"/>
</dbReference>
<comment type="caution">
    <text evidence="3">Lacks conserved residue(s) required for the propagation of feature annotation.</text>
</comment>
<dbReference type="GO" id="GO:0008270">
    <property type="term" value="F:zinc ion binding"/>
    <property type="evidence" value="ECO:0007669"/>
    <property type="project" value="InterPro"/>
</dbReference>
<evidence type="ECO:0000256" key="3">
    <source>
        <dbReference type="PROSITE-ProRule" id="PRU01379"/>
    </source>
</evidence>
<dbReference type="EMBL" id="UZAM01013952">
    <property type="protein sequence ID" value="VDP31104.1"/>
    <property type="molecule type" value="Genomic_DNA"/>
</dbReference>
<dbReference type="AlphaFoldDB" id="A0A183J3A4"/>
<dbReference type="WBParaSite" id="SBAD_0001071701-mRNA-1">
    <property type="protein sequence ID" value="SBAD_0001071701-mRNA-1"/>
    <property type="gene ID" value="SBAD_0001071701"/>
</dbReference>
<protein>
    <submittedName>
        <fullName evidence="7">Peptidase_M14 domain-containing protein</fullName>
    </submittedName>
</protein>
<organism evidence="7">
    <name type="scientific">Soboliphyme baturini</name>
    <dbReference type="NCBI Taxonomy" id="241478"/>
    <lineage>
        <taxon>Eukaryota</taxon>
        <taxon>Metazoa</taxon>
        <taxon>Ecdysozoa</taxon>
        <taxon>Nematoda</taxon>
        <taxon>Enoplea</taxon>
        <taxon>Dorylaimia</taxon>
        <taxon>Dioctophymatida</taxon>
        <taxon>Dioctophymatoidea</taxon>
        <taxon>Soboliphymatidae</taxon>
        <taxon>Soboliphyme</taxon>
    </lineage>
</organism>
<dbReference type="SMART" id="SM00631">
    <property type="entry name" value="Zn_pept"/>
    <property type="match status" value="1"/>
</dbReference>
<sequence>MPIFNPDGYEYSRTTDRMWRKSRSGECTAKQTKCCIGVDLNRNFDVGFGGPDSSSRPCAENYRGPEPFSEPETVAVRNFIQNNPSILAYFALHTYELVTGTAPDWVKSNTNIRFSYTIEMRPLEDDKDGFVLDPSEILPAGEELSLVDSTL</sequence>
<dbReference type="Gene3D" id="3.40.630.10">
    <property type="entry name" value="Zn peptidases"/>
    <property type="match status" value="2"/>
</dbReference>
<dbReference type="Pfam" id="PF00246">
    <property type="entry name" value="Peptidase_M14"/>
    <property type="match status" value="1"/>
</dbReference>
<evidence type="ECO:0000256" key="2">
    <source>
        <dbReference type="ARBA" id="ARBA00005988"/>
    </source>
</evidence>
<dbReference type="PANTHER" id="PTHR11705:SF91">
    <property type="entry name" value="FI01817P-RELATED"/>
    <property type="match status" value="1"/>
</dbReference>
<evidence type="ECO:0000256" key="1">
    <source>
        <dbReference type="ARBA" id="ARBA00001947"/>
    </source>
</evidence>
<dbReference type="SUPFAM" id="SSF53187">
    <property type="entry name" value="Zn-dependent exopeptidases"/>
    <property type="match status" value="1"/>
</dbReference>
<name>A0A183J3A4_9BILA</name>
<comment type="cofactor">
    <cofactor evidence="1">
        <name>Zn(2+)</name>
        <dbReference type="ChEBI" id="CHEBI:29105"/>
    </cofactor>
</comment>
<dbReference type="Proteomes" id="UP000270296">
    <property type="component" value="Unassembled WGS sequence"/>
</dbReference>
<evidence type="ECO:0000259" key="4">
    <source>
        <dbReference type="PROSITE" id="PS52035"/>
    </source>
</evidence>
<dbReference type="OrthoDB" id="3626597at2759"/>
<dbReference type="GO" id="GO:0006508">
    <property type="term" value="P:proteolysis"/>
    <property type="evidence" value="ECO:0007669"/>
    <property type="project" value="InterPro"/>
</dbReference>
<dbReference type="GO" id="GO:0004181">
    <property type="term" value="F:metallocarboxypeptidase activity"/>
    <property type="evidence" value="ECO:0007669"/>
    <property type="project" value="InterPro"/>
</dbReference>
<dbReference type="InterPro" id="IPR000834">
    <property type="entry name" value="Peptidase_M14"/>
</dbReference>
<accession>A0A183J3A4</accession>
<dbReference type="PROSITE" id="PS52035">
    <property type="entry name" value="PEPTIDASE_M14"/>
    <property type="match status" value="1"/>
</dbReference>
<reference evidence="5 6" key="2">
    <citation type="submission" date="2018-11" db="EMBL/GenBank/DDBJ databases">
        <authorList>
            <consortium name="Pathogen Informatics"/>
        </authorList>
    </citation>
    <scope>NUCLEOTIDE SEQUENCE [LARGE SCALE GENOMIC DNA]</scope>
</reference>
<evidence type="ECO:0000313" key="6">
    <source>
        <dbReference type="Proteomes" id="UP000270296"/>
    </source>
</evidence>
<gene>
    <name evidence="5" type="ORF">SBAD_LOCUS10352</name>
</gene>
<comment type="similarity">
    <text evidence="2 3">Belongs to the peptidase M14 family.</text>
</comment>